<dbReference type="Gene3D" id="1.20.120.1200">
    <property type="entry name" value="NADH-ubiquinone/plastoquinone oxidoreductase chain 6, subunit NuoJ"/>
    <property type="match status" value="1"/>
</dbReference>
<evidence type="ECO:0000256" key="6">
    <source>
        <dbReference type="ARBA" id="ARBA00023136"/>
    </source>
</evidence>
<dbReference type="InterPro" id="IPR046806">
    <property type="entry name" value="MrpA_C/MbhE"/>
</dbReference>
<dbReference type="PANTHER" id="PTHR43373">
    <property type="entry name" value="NA(+)/H(+) ANTIPORTER SUBUNIT"/>
    <property type="match status" value="1"/>
</dbReference>
<dbReference type="Pfam" id="PF20501">
    <property type="entry name" value="MbhE"/>
    <property type="match status" value="1"/>
</dbReference>
<evidence type="ECO:0000256" key="5">
    <source>
        <dbReference type="ARBA" id="ARBA00022989"/>
    </source>
</evidence>
<dbReference type="InterPro" id="IPR025383">
    <property type="entry name" value="MrpA_C/MbhD"/>
</dbReference>
<organism evidence="10">
    <name type="scientific">candidate division WOR-3 bacterium</name>
    <dbReference type="NCBI Taxonomy" id="2052148"/>
    <lineage>
        <taxon>Bacteria</taxon>
        <taxon>Bacteria division WOR-3</taxon>
    </lineage>
</organism>
<feature type="transmembrane region" description="Helical" evidence="7">
    <location>
        <begin position="97"/>
        <end position="118"/>
    </location>
</feature>
<evidence type="ECO:0000256" key="4">
    <source>
        <dbReference type="ARBA" id="ARBA00022692"/>
    </source>
</evidence>
<protein>
    <submittedName>
        <fullName evidence="10">DUF4040 domain-containing protein</fullName>
    </submittedName>
</protein>
<accession>A0A7V1EHY2</accession>
<dbReference type="InterPro" id="IPR050616">
    <property type="entry name" value="CPA3_Na-H_Antiporter_A"/>
</dbReference>
<feature type="transmembrane region" description="Helical" evidence="7">
    <location>
        <begin position="158"/>
        <end position="176"/>
    </location>
</feature>
<sequence>MRGRAFMIEIYLFLSFMIVAAIIAIEIKDLLAAVISVGAIGFSVAILFILLQAPDLAIVQIVVEILTLIIFVAVIFRTTDVDETINKKFTPMQILGMVSYGLFVVVFLILIERIFSILPVFGSPVMKVAGEYIKMGLPQVGGANIVADIILDFRGLDTLGEATVLFTSVIGVLVVMRHKGKRAIGGK</sequence>
<evidence type="ECO:0000259" key="8">
    <source>
        <dbReference type="Pfam" id="PF13244"/>
    </source>
</evidence>
<gene>
    <name evidence="10" type="ORF">ENP86_06210</name>
</gene>
<evidence type="ECO:0000313" key="10">
    <source>
        <dbReference type="EMBL" id="HDY59129.1"/>
    </source>
</evidence>
<dbReference type="InterPro" id="IPR042106">
    <property type="entry name" value="Nuo/plastoQ_OxRdtase_6_NuoJ"/>
</dbReference>
<evidence type="ECO:0000256" key="1">
    <source>
        <dbReference type="ARBA" id="ARBA00004651"/>
    </source>
</evidence>
<proteinExistence type="predicted"/>
<feature type="domain" description="MrpA C-terminal/MbhD" evidence="8">
    <location>
        <begin position="16"/>
        <end position="78"/>
    </location>
</feature>
<evidence type="ECO:0000256" key="2">
    <source>
        <dbReference type="ARBA" id="ARBA00022448"/>
    </source>
</evidence>
<feature type="transmembrane region" description="Helical" evidence="7">
    <location>
        <begin position="57"/>
        <end position="76"/>
    </location>
</feature>
<dbReference type="PANTHER" id="PTHR43373:SF1">
    <property type="entry name" value="NA(+)_H(+) ANTIPORTER SUBUNIT A"/>
    <property type="match status" value="1"/>
</dbReference>
<comment type="subcellular location">
    <subcellularLocation>
        <location evidence="1">Cell membrane</location>
        <topology evidence="1">Multi-pass membrane protein</topology>
    </subcellularLocation>
</comment>
<evidence type="ECO:0000256" key="3">
    <source>
        <dbReference type="ARBA" id="ARBA00022475"/>
    </source>
</evidence>
<keyword evidence="5 7" id="KW-1133">Transmembrane helix</keyword>
<reference evidence="10" key="1">
    <citation type="journal article" date="2020" name="mSystems">
        <title>Genome- and Community-Level Interaction Insights into Carbon Utilization and Element Cycling Functions of Hydrothermarchaeota in Hydrothermal Sediment.</title>
        <authorList>
            <person name="Zhou Z."/>
            <person name="Liu Y."/>
            <person name="Xu W."/>
            <person name="Pan J."/>
            <person name="Luo Z.H."/>
            <person name="Li M."/>
        </authorList>
    </citation>
    <scope>NUCLEOTIDE SEQUENCE [LARGE SCALE GENOMIC DNA]</scope>
    <source>
        <strain evidence="10">SpSt-258</strain>
    </source>
</reference>
<evidence type="ECO:0000259" key="9">
    <source>
        <dbReference type="Pfam" id="PF20501"/>
    </source>
</evidence>
<keyword evidence="2" id="KW-0813">Transport</keyword>
<feature type="domain" description="MrpA C-terminal/MbhE" evidence="9">
    <location>
        <begin position="127"/>
        <end position="177"/>
    </location>
</feature>
<feature type="transmembrane region" description="Helical" evidence="7">
    <location>
        <begin position="30"/>
        <end position="51"/>
    </location>
</feature>
<dbReference type="AlphaFoldDB" id="A0A7V1EHY2"/>
<keyword evidence="6 7" id="KW-0472">Membrane</keyword>
<evidence type="ECO:0000256" key="7">
    <source>
        <dbReference type="SAM" id="Phobius"/>
    </source>
</evidence>
<feature type="transmembrane region" description="Helical" evidence="7">
    <location>
        <begin position="6"/>
        <end position="25"/>
    </location>
</feature>
<dbReference type="GO" id="GO:0005886">
    <property type="term" value="C:plasma membrane"/>
    <property type="evidence" value="ECO:0007669"/>
    <property type="project" value="UniProtKB-SubCell"/>
</dbReference>
<keyword evidence="4 7" id="KW-0812">Transmembrane</keyword>
<keyword evidence="3" id="KW-1003">Cell membrane</keyword>
<dbReference type="EMBL" id="DSKY01000015">
    <property type="protein sequence ID" value="HDY59129.1"/>
    <property type="molecule type" value="Genomic_DNA"/>
</dbReference>
<dbReference type="Pfam" id="PF13244">
    <property type="entry name" value="MbhD"/>
    <property type="match status" value="1"/>
</dbReference>
<name>A0A7V1EHY2_UNCW3</name>
<comment type="caution">
    <text evidence="10">The sequence shown here is derived from an EMBL/GenBank/DDBJ whole genome shotgun (WGS) entry which is preliminary data.</text>
</comment>